<dbReference type="InterPro" id="IPR003838">
    <property type="entry name" value="ABC3_permease_C"/>
</dbReference>
<sequence length="664" mass="74831">MLFKLSARNVKRSFKDYTIYFLTLTFAVCIFYSFNSISESGAMAKLTISQSDMVQSITQLMSIISVFVSVVLGFLILFANNFLIRRRKKELGLYMTLGMSKYKISQIVVLETFLVGLLSLVAGLAIGAVISQGLSVLVVSLFDADITKLKFVFSTDAMIKTMTYFGLIFFCVMIFNSIVISKYKLIDLLTAARKNETLKVRKTSTSIVLFILSITLLAAAYSVILKYGLFESMTIMWTCVAIGSLGTFLFFMSLSGFILNMLQKNKGIYFKNVNMFVVRQINSKVNTTFVSMTVICLMLFFTIGVLSTAFSIKNAGERNLDEQTPYDATLYVEDWYDVRNITEATEMAGIDLDEMGEKHVFDISALNTNYNELLLPYSTEELLKYFDMAMSYESIKVLKASDYAKIMEMQGKEAQQLSSDEVLIITDDEKFFETVNNYISSTQTINISETEYKIANEQVENLQYMTTYAGEFAFTVVAPDEAVEGLPIARSVVNLNYDGHAEQNDETLYHAFNSNELYEKYGFVLFGMTETLFYDYSIGSSTMIVFIGIYIGIVFLISSAAVLALQQLSEASDNMERYSMLRKIGVTRKGINKAIFAQIFIYFMMPLSLAIVHSIFGIKAVNQEMIMMGQPSVFIPALFTALIMVVIYGGYFIATYIGYKNIVK</sequence>
<feature type="transmembrane region" description="Helical" evidence="6">
    <location>
        <begin position="235"/>
        <end position="262"/>
    </location>
</feature>
<evidence type="ECO:0000256" key="1">
    <source>
        <dbReference type="ARBA" id="ARBA00004651"/>
    </source>
</evidence>
<dbReference type="InterPro" id="IPR027022">
    <property type="entry name" value="ABC_permease_BceB-typ"/>
</dbReference>
<dbReference type="Proteomes" id="UP000602076">
    <property type="component" value="Unassembled WGS sequence"/>
</dbReference>
<feature type="transmembrane region" description="Helical" evidence="6">
    <location>
        <begin position="104"/>
        <end position="130"/>
    </location>
</feature>
<feature type="transmembrane region" description="Helical" evidence="6">
    <location>
        <begin position="543"/>
        <end position="565"/>
    </location>
</feature>
<dbReference type="InterPro" id="IPR052536">
    <property type="entry name" value="ABC-4_Integral_Memb_Prot"/>
</dbReference>
<keyword evidence="4 6" id="KW-1133">Transmembrane helix</keyword>
<proteinExistence type="inferred from homology"/>
<organism evidence="8 9">
    <name type="scientific">Peribacillus faecalis</name>
    <dbReference type="NCBI Taxonomy" id="2772559"/>
    <lineage>
        <taxon>Bacteria</taxon>
        <taxon>Bacillati</taxon>
        <taxon>Bacillota</taxon>
        <taxon>Bacilli</taxon>
        <taxon>Bacillales</taxon>
        <taxon>Bacillaceae</taxon>
        <taxon>Peribacillus</taxon>
    </lineage>
</organism>
<keyword evidence="2 6" id="KW-1003">Cell membrane</keyword>
<keyword evidence="6" id="KW-0813">Transport</keyword>
<evidence type="ECO:0000256" key="2">
    <source>
        <dbReference type="ARBA" id="ARBA00022475"/>
    </source>
</evidence>
<protein>
    <submittedName>
        <fullName evidence="8">FtsX-like permease family protein</fullName>
    </submittedName>
</protein>
<feature type="transmembrane region" description="Helical" evidence="6">
    <location>
        <begin position="207"/>
        <end position="229"/>
    </location>
</feature>
<comment type="caution">
    <text evidence="8">The sequence shown here is derived from an EMBL/GenBank/DDBJ whole genome shotgun (WGS) entry which is preliminary data.</text>
</comment>
<dbReference type="GO" id="GO:0005886">
    <property type="term" value="C:plasma membrane"/>
    <property type="evidence" value="ECO:0007669"/>
    <property type="project" value="UniProtKB-SubCell"/>
</dbReference>
<keyword evidence="3 6" id="KW-0812">Transmembrane</keyword>
<dbReference type="GO" id="GO:0055085">
    <property type="term" value="P:transmembrane transport"/>
    <property type="evidence" value="ECO:0007669"/>
    <property type="project" value="UniProtKB-UniRule"/>
</dbReference>
<keyword evidence="5 6" id="KW-0472">Membrane</keyword>
<gene>
    <name evidence="8" type="ORF">IEO70_10485</name>
</gene>
<evidence type="ECO:0000256" key="4">
    <source>
        <dbReference type="ARBA" id="ARBA00022989"/>
    </source>
</evidence>
<comment type="subcellular location">
    <subcellularLocation>
        <location evidence="1 6">Cell membrane</location>
        <topology evidence="1 6">Multi-pass membrane protein</topology>
    </subcellularLocation>
</comment>
<accession>A0A927CZS4</accession>
<feature type="domain" description="ABC3 transporter permease C-terminal" evidence="7">
    <location>
        <begin position="63"/>
        <end position="180"/>
    </location>
</feature>
<feature type="transmembrane region" description="Helical" evidence="6">
    <location>
        <begin position="164"/>
        <end position="186"/>
    </location>
</feature>
<dbReference type="RefSeq" id="WP_190998326.1">
    <property type="nucleotide sequence ID" value="NZ_JACXSI010000023.1"/>
</dbReference>
<evidence type="ECO:0000256" key="5">
    <source>
        <dbReference type="ARBA" id="ARBA00023136"/>
    </source>
</evidence>
<feature type="transmembrane region" description="Helical" evidence="6">
    <location>
        <begin position="57"/>
        <end position="83"/>
    </location>
</feature>
<evidence type="ECO:0000256" key="3">
    <source>
        <dbReference type="ARBA" id="ARBA00022692"/>
    </source>
</evidence>
<dbReference type="EMBL" id="JACXSI010000023">
    <property type="protein sequence ID" value="MBD3108795.1"/>
    <property type="molecule type" value="Genomic_DNA"/>
</dbReference>
<keyword evidence="9" id="KW-1185">Reference proteome</keyword>
<reference evidence="8" key="1">
    <citation type="submission" date="2020-09" db="EMBL/GenBank/DDBJ databases">
        <title>Bacillus faecalis sp. nov., a moderately halophilic bacterium isolated from cow faeces.</title>
        <authorList>
            <person name="Jiang L."/>
            <person name="Lee J."/>
        </authorList>
    </citation>
    <scope>NUCLEOTIDE SEQUENCE</scope>
    <source>
        <strain evidence="8">AGMB 02131</strain>
    </source>
</reference>
<name>A0A927CZS4_9BACI</name>
<dbReference type="PIRSF" id="PIRSF018968">
    <property type="entry name" value="ABC_permease_BceB"/>
    <property type="match status" value="1"/>
</dbReference>
<feature type="transmembrane region" description="Helical" evidence="6">
    <location>
        <begin position="633"/>
        <end position="659"/>
    </location>
</feature>
<feature type="transmembrane region" description="Helical" evidence="6">
    <location>
        <begin position="289"/>
        <end position="310"/>
    </location>
</feature>
<evidence type="ECO:0000313" key="9">
    <source>
        <dbReference type="Proteomes" id="UP000602076"/>
    </source>
</evidence>
<dbReference type="AlphaFoldDB" id="A0A927CZS4"/>
<evidence type="ECO:0000313" key="8">
    <source>
        <dbReference type="EMBL" id="MBD3108795.1"/>
    </source>
</evidence>
<evidence type="ECO:0000259" key="7">
    <source>
        <dbReference type="Pfam" id="PF02687"/>
    </source>
</evidence>
<dbReference type="PANTHER" id="PTHR46795:SF3">
    <property type="entry name" value="ABC TRANSPORTER PERMEASE"/>
    <property type="match status" value="1"/>
</dbReference>
<dbReference type="PANTHER" id="PTHR46795">
    <property type="entry name" value="ABC TRANSPORTER PERMEASE-RELATED-RELATED"/>
    <property type="match status" value="1"/>
</dbReference>
<evidence type="ECO:0000256" key="6">
    <source>
        <dbReference type="PIRNR" id="PIRNR018968"/>
    </source>
</evidence>
<comment type="similarity">
    <text evidence="6">Belongs to the ABC-4 integral membrane protein family.</text>
</comment>
<dbReference type="Pfam" id="PF02687">
    <property type="entry name" value="FtsX"/>
    <property type="match status" value="1"/>
</dbReference>
<feature type="transmembrane region" description="Helical" evidence="6">
    <location>
        <begin position="599"/>
        <end position="621"/>
    </location>
</feature>
<feature type="transmembrane region" description="Helical" evidence="6">
    <location>
        <begin position="20"/>
        <end position="37"/>
    </location>
</feature>